<dbReference type="HOGENOM" id="CLU_054027_1_0_10"/>
<dbReference type="Pfam" id="PF24996">
    <property type="entry name" value="NANM"/>
    <property type="match status" value="2"/>
</dbReference>
<dbReference type="Gene3D" id="2.120.10.80">
    <property type="entry name" value="Kelch-type beta propeller"/>
    <property type="match status" value="1"/>
</dbReference>
<dbReference type="NCBIfam" id="TIGR03548">
    <property type="entry name" value="mutarot_permut"/>
    <property type="match status" value="1"/>
</dbReference>
<protein>
    <submittedName>
        <fullName evidence="1">Kelch repeat-containing protein</fullName>
    </submittedName>
</protein>
<dbReference type="Proteomes" id="UP000032417">
    <property type="component" value="Chromosome 1"/>
</dbReference>
<evidence type="ECO:0000313" key="2">
    <source>
        <dbReference type="Proteomes" id="UP000032417"/>
    </source>
</evidence>
<sequence>MNSFTTFISQLFIISLVAVFTLSCKQPASEKLKNNTMKINWNKLSTAGLNGDLTKGVSASYAALINGKLIVAGGANFPGKLGFEGGAKAFYDEVLIYDNTSEDWKVIGRLPTPSAYGVSVSVSEGALWIGGNNEKESLKSCYKLSLSPNNEISLKPLADLPFPMDNFSGCSINETVFVGGGIVDGKSSNKFYCLDTKTDSEWIELPDYPGIPRVQPVLVSLETEGKTYIYLLGGFFGGDENQEPAMATDILRFDVAENVWSVVGEQIDPETGNPFSLGGATAFAINNRYIICLGGVNYDIFLDAITTQYNIGFDTKLTPEEKKEKNLNFSKHYMTQPVEYYKFNTECRVYDTHTGEWITIDNTTNSARAGATLVTDGNRFYAVQGELKPGLRTSISYMGEVVTE</sequence>
<keyword evidence="2" id="KW-1185">Reference proteome</keyword>
<name>A0A098C3S8_9BACT</name>
<dbReference type="InterPro" id="IPR015915">
    <property type="entry name" value="Kelch-typ_b-propeller"/>
</dbReference>
<dbReference type="KEGG" id="pbt:ING2E5B_2376"/>
<gene>
    <name evidence="1" type="ORF">ING2E5B_2376</name>
</gene>
<accession>A0A098C3S8</accession>
<dbReference type="SUPFAM" id="SSF117281">
    <property type="entry name" value="Kelch motif"/>
    <property type="match status" value="1"/>
</dbReference>
<dbReference type="PANTHER" id="PTHR45632">
    <property type="entry name" value="LD33804P"/>
    <property type="match status" value="1"/>
</dbReference>
<dbReference type="AlphaFoldDB" id="A0A098C3S8"/>
<dbReference type="STRING" id="1562970.ING2E5B_2376"/>
<dbReference type="InterPro" id="IPR056734">
    <property type="entry name" value="NANM"/>
</dbReference>
<evidence type="ECO:0000313" key="1">
    <source>
        <dbReference type="EMBL" id="CEA17101.1"/>
    </source>
</evidence>
<dbReference type="EMBL" id="LN515532">
    <property type="protein sequence ID" value="CEA17101.1"/>
    <property type="molecule type" value="Genomic_DNA"/>
</dbReference>
<dbReference type="InterPro" id="IPR019937">
    <property type="entry name" value="Cycl-permuted_mutarotase"/>
</dbReference>
<organism evidence="1 2">
    <name type="scientific">Fermentimonas caenicola</name>
    <dbReference type="NCBI Taxonomy" id="1562970"/>
    <lineage>
        <taxon>Bacteria</taxon>
        <taxon>Pseudomonadati</taxon>
        <taxon>Bacteroidota</taxon>
        <taxon>Bacteroidia</taxon>
        <taxon>Bacteroidales</taxon>
        <taxon>Dysgonomonadaceae</taxon>
        <taxon>Fermentimonas</taxon>
    </lineage>
</organism>
<proteinExistence type="predicted"/>
<reference evidence="1 2" key="1">
    <citation type="submission" date="2014-08" db="EMBL/GenBank/DDBJ databases">
        <authorList>
            <person name="Wibberg D."/>
        </authorList>
    </citation>
    <scope>NUCLEOTIDE SEQUENCE [LARGE SCALE GENOMIC DNA]</scope>
    <source>
        <strain evidence="2">ING2-E5B</strain>
    </source>
</reference>